<gene>
    <name evidence="2" type="ORF">IW256_005414</name>
</gene>
<sequence length="369" mass="38722">MSDPPPTAARKISTLSGILLGSFGSLILIFLCAVPWMWWRLQRVLIVNAEDVSAPLPPGFVLGWAILVGGATASAGAVLCVPRFFRRAPGLGPMMIFSWVFVSLVSQGTFTGLHPSLYDTMRDLDSWRNTETGTAPAVLAGRVDRLLVDALSASPGAVAFARPAYRGKALRGAEFGLRAGGVIVSAQGSEPDTWQAMESWLAGRLTRLSEKAGAGGAAFKMDEDIVVELHPDSDRRLFSLTISTPKLTGRFTGNPQRAAGDAATAAQITGIARALAPKNTPEVPEGVTTVPCSGSAGRATVYSAEDNLSEAVSPFLLAKGNAALTLGDGRRGTLTHVTDAGDRVTVGTVDGLHVSVHEGTIISVFQKCR</sequence>
<reference evidence="2" key="1">
    <citation type="submission" date="2020-11" db="EMBL/GenBank/DDBJ databases">
        <title>Sequencing the genomes of 1000 actinobacteria strains.</title>
        <authorList>
            <person name="Klenk H.-P."/>
        </authorList>
    </citation>
    <scope>NUCLEOTIDE SEQUENCE</scope>
    <source>
        <strain evidence="2">DSM 43175</strain>
    </source>
</reference>
<dbReference type="AlphaFoldDB" id="A0A931DPB8"/>
<comment type="caution">
    <text evidence="2">The sequence shown here is derived from an EMBL/GenBank/DDBJ whole genome shotgun (WGS) entry which is preliminary data.</text>
</comment>
<dbReference type="Proteomes" id="UP000614047">
    <property type="component" value="Unassembled WGS sequence"/>
</dbReference>
<feature type="transmembrane region" description="Helical" evidence="1">
    <location>
        <begin position="12"/>
        <end position="39"/>
    </location>
</feature>
<accession>A0A931DPB8</accession>
<keyword evidence="3" id="KW-1185">Reference proteome</keyword>
<name>A0A931DPB8_9ACTN</name>
<keyword evidence="1" id="KW-0812">Transmembrane</keyword>
<keyword evidence="1" id="KW-0472">Membrane</keyword>
<evidence type="ECO:0000313" key="2">
    <source>
        <dbReference type="EMBL" id="MBG6091301.1"/>
    </source>
</evidence>
<evidence type="ECO:0000256" key="1">
    <source>
        <dbReference type="SAM" id="Phobius"/>
    </source>
</evidence>
<feature type="transmembrane region" description="Helical" evidence="1">
    <location>
        <begin position="94"/>
        <end position="113"/>
    </location>
</feature>
<proteinExistence type="predicted"/>
<dbReference type="RefSeq" id="WP_197013634.1">
    <property type="nucleotide sequence ID" value="NZ_BAABES010000001.1"/>
</dbReference>
<evidence type="ECO:0000313" key="3">
    <source>
        <dbReference type="Proteomes" id="UP000614047"/>
    </source>
</evidence>
<feature type="transmembrane region" description="Helical" evidence="1">
    <location>
        <begin position="59"/>
        <end position="82"/>
    </location>
</feature>
<protein>
    <submittedName>
        <fullName evidence="2">Uncharacterized protein</fullName>
    </submittedName>
</protein>
<keyword evidence="1" id="KW-1133">Transmembrane helix</keyword>
<dbReference type="EMBL" id="JADOUA010000001">
    <property type="protein sequence ID" value="MBG6091301.1"/>
    <property type="molecule type" value="Genomic_DNA"/>
</dbReference>
<organism evidence="2 3">
    <name type="scientific">Actinomadura viridis</name>
    <dbReference type="NCBI Taxonomy" id="58110"/>
    <lineage>
        <taxon>Bacteria</taxon>
        <taxon>Bacillati</taxon>
        <taxon>Actinomycetota</taxon>
        <taxon>Actinomycetes</taxon>
        <taxon>Streptosporangiales</taxon>
        <taxon>Thermomonosporaceae</taxon>
        <taxon>Actinomadura</taxon>
    </lineage>
</organism>